<dbReference type="EMBL" id="ABXP02000066">
    <property type="protein sequence ID" value="KKC29835.1"/>
    <property type="molecule type" value="Genomic_DNA"/>
</dbReference>
<evidence type="ECO:0000313" key="2">
    <source>
        <dbReference type="Proteomes" id="UP000010146"/>
    </source>
</evidence>
<evidence type="ECO:0000313" key="1">
    <source>
        <dbReference type="EMBL" id="KKC29835.1"/>
    </source>
</evidence>
<dbReference type="NCBIfam" id="NF033453">
    <property type="entry name" value="BREX_3_BrxF"/>
    <property type="match status" value="1"/>
</dbReference>
<sequence length="144" mass="17096">MDYNYYKLILLVTGNSSSTNKFLKKLAEEKNFHYVNLNLALSEKLIQIPFERRWLFVNGMLDEILRKNEHEVLVVDNTEILFEKHLKLEPIGTLKNISRYKKMIASVRGVLKDDCLVYARPGEEEYRTYRIKELEFNVLKHEEG</sequence>
<dbReference type="AlphaFoldDB" id="A0A0F5PMJ8"/>
<protein>
    <submittedName>
        <fullName evidence="1">Uncharacterized protein</fullName>
    </submittedName>
</protein>
<proteinExistence type="predicted"/>
<organism evidence="1 2">
    <name type="scientific">Caldanaerobacter subterraneus subsp. pacificus DSM 12653</name>
    <dbReference type="NCBI Taxonomy" id="391606"/>
    <lineage>
        <taxon>Bacteria</taxon>
        <taxon>Bacillati</taxon>
        <taxon>Bacillota</taxon>
        <taxon>Clostridia</taxon>
        <taxon>Thermoanaerobacterales</taxon>
        <taxon>Thermoanaerobacteraceae</taxon>
        <taxon>Caldanaerobacter</taxon>
    </lineage>
</organism>
<reference evidence="1 2" key="2">
    <citation type="journal article" date="2015" name="BMC Genomics">
        <title>Analysis of three genomes within the thermophilic bacterial species Caldanaerobacter subterraneus with a focus on carbon monoxide dehydrogenase evolution and hydrolase diversity.</title>
        <authorList>
            <person name="Sant'Anna F.H."/>
            <person name="Lebedinsky A.V."/>
            <person name="Sokolova T.G."/>
            <person name="Robb F.T."/>
            <person name="Gonzalez J.M."/>
        </authorList>
    </citation>
    <scope>NUCLEOTIDE SEQUENCE [LARGE SCALE GENOMIC DNA]</scope>
    <source>
        <strain evidence="1 2">DSM 12653</strain>
    </source>
</reference>
<name>A0A0F5PMJ8_9THEO</name>
<reference evidence="2" key="3">
    <citation type="submission" date="2015-02" db="EMBL/GenBank/DDBJ databases">
        <title>Genome analysis of three genomes within the thermophilic hydrogenogenic bacterial species Caldanaerobacter subterraneus.</title>
        <authorList>
            <person name="Sant'Anna F.H."/>
            <person name="Lebedinsky A."/>
            <person name="Sokolova T."/>
            <person name="Robb F.T."/>
            <person name="Gonzalez J.M."/>
        </authorList>
    </citation>
    <scope>NUCLEOTIDE SEQUENCE [LARGE SCALE GENOMIC DNA]</scope>
    <source>
        <strain evidence="2">DSM 12653</strain>
    </source>
</reference>
<reference evidence="1 2" key="1">
    <citation type="submission" date="2008-07" db="EMBL/GenBank/DDBJ databases">
        <authorList>
            <person name="Gonzalez J."/>
            <person name="Sokolova T."/>
            <person name="Ferriera S."/>
            <person name="Johnson J."/>
            <person name="Kravitz S."/>
            <person name="Beeson K."/>
            <person name="Sutton G."/>
            <person name="Rogers Y.-H."/>
            <person name="Friedman R."/>
            <person name="Frazier M."/>
            <person name="Venter J.C."/>
        </authorList>
    </citation>
    <scope>NUCLEOTIDE SEQUENCE [LARGE SCALE GENOMIC DNA]</scope>
    <source>
        <strain evidence="1 2">DSM 12653</strain>
    </source>
</reference>
<dbReference type="Proteomes" id="UP000010146">
    <property type="component" value="Unassembled WGS sequence"/>
</dbReference>
<accession>A0A0F5PMJ8</accession>
<comment type="caution">
    <text evidence="1">The sequence shown here is derived from an EMBL/GenBank/DDBJ whole genome shotgun (WGS) entry which is preliminary data.</text>
</comment>
<dbReference type="InterPro" id="IPR048067">
    <property type="entry name" value="BREX_3_BrxF"/>
</dbReference>
<gene>
    <name evidence="1" type="ORF">CDSM653_01064</name>
</gene>